<keyword evidence="5" id="KW-1185">Reference proteome</keyword>
<proteinExistence type="predicted"/>
<feature type="domain" description="RRM" evidence="3">
    <location>
        <begin position="4"/>
        <end position="67"/>
    </location>
</feature>
<dbReference type="STRING" id="3641.A0A061EZ64"/>
<sequence length="83" mass="9672">MIFAMIILDGFSRLSNRTRNQELREAFAKFDHVIHDRMTKYTQGFGFVIYANLEHAEKGIKGREAQVVEGFNRVWQLDDCSGF</sequence>
<dbReference type="Proteomes" id="UP000026915">
    <property type="component" value="Chromosome 5"/>
</dbReference>
<organism evidence="4 5">
    <name type="scientific">Theobroma cacao</name>
    <name type="common">Cacao</name>
    <name type="synonym">Cocoa</name>
    <dbReference type="NCBI Taxonomy" id="3641"/>
    <lineage>
        <taxon>Eukaryota</taxon>
        <taxon>Viridiplantae</taxon>
        <taxon>Streptophyta</taxon>
        <taxon>Embryophyta</taxon>
        <taxon>Tracheophyta</taxon>
        <taxon>Spermatophyta</taxon>
        <taxon>Magnoliopsida</taxon>
        <taxon>eudicotyledons</taxon>
        <taxon>Gunneridae</taxon>
        <taxon>Pentapetalae</taxon>
        <taxon>rosids</taxon>
        <taxon>malvids</taxon>
        <taxon>Malvales</taxon>
        <taxon>Malvaceae</taxon>
        <taxon>Byttnerioideae</taxon>
        <taxon>Theobroma</taxon>
    </lineage>
</organism>
<evidence type="ECO:0000256" key="1">
    <source>
        <dbReference type="ARBA" id="ARBA00022884"/>
    </source>
</evidence>
<dbReference type="InterPro" id="IPR012677">
    <property type="entry name" value="Nucleotide-bd_a/b_plait_sf"/>
</dbReference>
<dbReference type="AlphaFoldDB" id="A0A061EZ64"/>
<dbReference type="PANTHER" id="PTHR48029:SF1">
    <property type="entry name" value="NUCLEOLAR PROTEIN 8"/>
    <property type="match status" value="1"/>
</dbReference>
<accession>A0A061EZ64</accession>
<dbReference type="InParanoid" id="A0A061EZ64"/>
<dbReference type="PANTHER" id="PTHR48029">
    <property type="entry name" value="NUCLEOLAR PROTEIN 8"/>
    <property type="match status" value="1"/>
</dbReference>
<dbReference type="GO" id="GO:0080156">
    <property type="term" value="P:mitochondrial mRNA modification"/>
    <property type="evidence" value="ECO:0000318"/>
    <property type="project" value="GO_Central"/>
</dbReference>
<dbReference type="EMBL" id="CM001883">
    <property type="protein sequence ID" value="EOY07564.1"/>
    <property type="molecule type" value="Genomic_DNA"/>
</dbReference>
<name>A0A061EZ64_THECC</name>
<dbReference type="InterPro" id="IPR035979">
    <property type="entry name" value="RBD_domain_sf"/>
</dbReference>
<dbReference type="PROSITE" id="PS50102">
    <property type="entry name" value="RRM"/>
    <property type="match status" value="1"/>
</dbReference>
<evidence type="ECO:0000313" key="5">
    <source>
        <dbReference type="Proteomes" id="UP000026915"/>
    </source>
</evidence>
<dbReference type="Pfam" id="PF00076">
    <property type="entry name" value="RRM_1"/>
    <property type="match status" value="1"/>
</dbReference>
<evidence type="ECO:0000313" key="4">
    <source>
        <dbReference type="EMBL" id="EOY07564.1"/>
    </source>
</evidence>
<evidence type="ECO:0000259" key="3">
    <source>
        <dbReference type="PROSITE" id="PS50102"/>
    </source>
</evidence>
<keyword evidence="1 2" id="KW-0694">RNA-binding</keyword>
<reference evidence="4 5" key="1">
    <citation type="journal article" date="2013" name="Genome Biol.">
        <title>The genome sequence of the most widely cultivated cacao type and its use to identify candidate genes regulating pod color.</title>
        <authorList>
            <person name="Motamayor J.C."/>
            <person name="Mockaitis K."/>
            <person name="Schmutz J."/>
            <person name="Haiminen N."/>
            <person name="Iii D.L."/>
            <person name="Cornejo O."/>
            <person name="Findley S.D."/>
            <person name="Zheng P."/>
            <person name="Utro F."/>
            <person name="Royaert S."/>
            <person name="Saski C."/>
            <person name="Jenkins J."/>
            <person name="Podicheti R."/>
            <person name="Zhao M."/>
            <person name="Scheffler B.E."/>
            <person name="Stack J.C."/>
            <person name="Feltus F.A."/>
            <person name="Mustiga G.M."/>
            <person name="Amores F."/>
            <person name="Phillips W."/>
            <person name="Marelli J.P."/>
            <person name="May G.D."/>
            <person name="Shapiro H."/>
            <person name="Ma J."/>
            <person name="Bustamante C.D."/>
            <person name="Schnell R.J."/>
            <person name="Main D."/>
            <person name="Gilbert D."/>
            <person name="Parida L."/>
            <person name="Kuhn D.N."/>
        </authorList>
    </citation>
    <scope>NUCLEOTIDE SEQUENCE [LARGE SCALE GENOMIC DNA]</scope>
    <source>
        <strain evidence="5">cv. Matina 1-6</strain>
    </source>
</reference>
<dbReference type="GO" id="GO:0005739">
    <property type="term" value="C:mitochondrion"/>
    <property type="evidence" value="ECO:0000318"/>
    <property type="project" value="GO_Central"/>
</dbReference>
<dbReference type="GO" id="GO:0003723">
    <property type="term" value="F:RNA binding"/>
    <property type="evidence" value="ECO:0000318"/>
    <property type="project" value="GO_Central"/>
</dbReference>
<gene>
    <name evidence="4" type="ORF">TCM_021967</name>
</gene>
<dbReference type="InterPro" id="IPR000504">
    <property type="entry name" value="RRM_dom"/>
</dbReference>
<evidence type="ECO:0000256" key="2">
    <source>
        <dbReference type="PROSITE-ProRule" id="PRU00176"/>
    </source>
</evidence>
<dbReference type="Gene3D" id="3.30.70.330">
    <property type="match status" value="1"/>
</dbReference>
<protein>
    <recommendedName>
        <fullName evidence="3">RRM domain-containing protein</fullName>
    </recommendedName>
</protein>
<dbReference type="Gramene" id="EOY07564">
    <property type="protein sequence ID" value="EOY07564"/>
    <property type="gene ID" value="TCM_021967"/>
</dbReference>
<dbReference type="SUPFAM" id="SSF54928">
    <property type="entry name" value="RNA-binding domain, RBD"/>
    <property type="match status" value="1"/>
</dbReference>
<dbReference type="HOGENOM" id="CLU_2547167_0_0_1"/>